<comment type="cofactor">
    <cofactor evidence="1 6">
        <name>pyridoxal 5'-phosphate</name>
        <dbReference type="ChEBI" id="CHEBI:597326"/>
    </cofactor>
</comment>
<evidence type="ECO:0000256" key="2">
    <source>
        <dbReference type="ARBA" id="ARBA00007441"/>
    </source>
</evidence>
<proteinExistence type="inferred from homology"/>
<dbReference type="EMBL" id="JAJADQ010000001">
    <property type="protein sequence ID" value="MCB2376586.1"/>
    <property type="molecule type" value="Genomic_DNA"/>
</dbReference>
<dbReference type="SUPFAM" id="SSF53383">
    <property type="entry name" value="PLP-dependent transferases"/>
    <property type="match status" value="1"/>
</dbReference>
<evidence type="ECO:0000256" key="1">
    <source>
        <dbReference type="ARBA" id="ARBA00001933"/>
    </source>
</evidence>
<evidence type="ECO:0000256" key="3">
    <source>
        <dbReference type="ARBA" id="ARBA00022576"/>
    </source>
</evidence>
<reference evidence="8" key="1">
    <citation type="submission" date="2021-10" db="EMBL/GenBank/DDBJ databases">
        <authorList>
            <person name="Dean J.D."/>
            <person name="Kim M.K."/>
            <person name="Newey C.N."/>
            <person name="Stoker T.S."/>
            <person name="Thompson D.W."/>
            <person name="Grose J.H."/>
        </authorList>
    </citation>
    <scope>NUCLEOTIDE SEQUENCE</scope>
    <source>
        <strain evidence="8">BT635</strain>
    </source>
</reference>
<dbReference type="InterPro" id="IPR015422">
    <property type="entry name" value="PyrdxlP-dep_Trfase_small"/>
</dbReference>
<evidence type="ECO:0000256" key="5">
    <source>
        <dbReference type="ARBA" id="ARBA00022898"/>
    </source>
</evidence>
<keyword evidence="5" id="KW-0663">Pyridoxal phosphate</keyword>
<comment type="caution">
    <text evidence="8">The sequence shown here is derived from an EMBL/GenBank/DDBJ whole genome shotgun (WGS) entry which is preliminary data.</text>
</comment>
<dbReference type="GO" id="GO:0008483">
    <property type="term" value="F:transaminase activity"/>
    <property type="evidence" value="ECO:0007669"/>
    <property type="project" value="UniProtKB-KW"/>
</dbReference>
<evidence type="ECO:0000259" key="7">
    <source>
        <dbReference type="Pfam" id="PF00155"/>
    </source>
</evidence>
<dbReference type="PROSITE" id="PS00105">
    <property type="entry name" value="AA_TRANSFER_CLASS_1"/>
    <property type="match status" value="1"/>
</dbReference>
<name>A0ABS8A859_9BACT</name>
<comment type="similarity">
    <text evidence="2 6">Belongs to the class-I pyridoxal-phosphate-dependent aminotransferase family.</text>
</comment>
<dbReference type="InterPro" id="IPR015421">
    <property type="entry name" value="PyrdxlP-dep_Trfase_major"/>
</dbReference>
<organism evidence="8 9">
    <name type="scientific">Hymenobacter nitidus</name>
    <dbReference type="NCBI Taxonomy" id="2880929"/>
    <lineage>
        <taxon>Bacteria</taxon>
        <taxon>Pseudomonadati</taxon>
        <taxon>Bacteroidota</taxon>
        <taxon>Cytophagia</taxon>
        <taxon>Cytophagales</taxon>
        <taxon>Hymenobacteraceae</taxon>
        <taxon>Hymenobacter</taxon>
    </lineage>
</organism>
<dbReference type="InterPro" id="IPR004839">
    <property type="entry name" value="Aminotransferase_I/II_large"/>
</dbReference>
<dbReference type="InterPro" id="IPR015424">
    <property type="entry name" value="PyrdxlP-dep_Trfase"/>
</dbReference>
<dbReference type="CDD" id="cd00609">
    <property type="entry name" value="AAT_like"/>
    <property type="match status" value="1"/>
</dbReference>
<dbReference type="PANTHER" id="PTHR46383:SF1">
    <property type="entry name" value="ASPARTATE AMINOTRANSFERASE"/>
    <property type="match status" value="1"/>
</dbReference>
<sequence length="408" mass="44078">MLPRPSHLLLADRLSALGESQTLAMTARARALRAQGKPVINLSLGEPDFPTAPHIREAAKQAIDEGNSWYTPVAGSLELRTAIADKLRRENNLAWSADNIIVSTGAKQALANVILALVNPGDEVLIFSPYWLTYYELVQLAGGTPVLLQGAVANHYKATAPELAAALTPRTKLVLYSSPCNPTGAIFSRAELTQIAEVVAQHPHVLVVADEIYEHIRFQAEFFSIGSIDFIKNQVITVNGFSKGFAMTGWRVGYLAAARWIVDACNAVQGQMTSGPCAIAQKAAVAALSGTQAPVQAMQQEYRRRRDLLLELLRAIPHLAVEEPAGAFFLLPDVSHYLGPHLPTAQDLCCWLLEEAHVATVTGAPFGAPTCIRISYATSEENLRAALGRLQAAFAVLSRLPKEAATYL</sequence>
<evidence type="ECO:0000313" key="8">
    <source>
        <dbReference type="EMBL" id="MCB2376586.1"/>
    </source>
</evidence>
<feature type="domain" description="Aminotransferase class I/classII large" evidence="7">
    <location>
        <begin position="38"/>
        <end position="390"/>
    </location>
</feature>
<keyword evidence="3 6" id="KW-0032">Aminotransferase</keyword>
<evidence type="ECO:0000256" key="4">
    <source>
        <dbReference type="ARBA" id="ARBA00022679"/>
    </source>
</evidence>
<dbReference type="Proteomes" id="UP001165297">
    <property type="component" value="Unassembled WGS sequence"/>
</dbReference>
<dbReference type="InterPro" id="IPR004838">
    <property type="entry name" value="NHTrfase_class1_PyrdxlP-BS"/>
</dbReference>
<keyword evidence="9" id="KW-1185">Reference proteome</keyword>
<dbReference type="InterPro" id="IPR050596">
    <property type="entry name" value="AspAT/PAT-like"/>
</dbReference>
<dbReference type="Gene3D" id="3.90.1150.10">
    <property type="entry name" value="Aspartate Aminotransferase, domain 1"/>
    <property type="match status" value="1"/>
</dbReference>
<protein>
    <recommendedName>
        <fullName evidence="6">Aminotransferase</fullName>
        <ecNumber evidence="6">2.6.1.-</ecNumber>
    </recommendedName>
</protein>
<evidence type="ECO:0000256" key="6">
    <source>
        <dbReference type="RuleBase" id="RU000481"/>
    </source>
</evidence>
<evidence type="ECO:0000313" key="9">
    <source>
        <dbReference type="Proteomes" id="UP001165297"/>
    </source>
</evidence>
<dbReference type="Gene3D" id="3.40.640.10">
    <property type="entry name" value="Type I PLP-dependent aspartate aminotransferase-like (Major domain)"/>
    <property type="match status" value="1"/>
</dbReference>
<keyword evidence="4 6" id="KW-0808">Transferase</keyword>
<dbReference type="Pfam" id="PF00155">
    <property type="entry name" value="Aminotran_1_2"/>
    <property type="match status" value="1"/>
</dbReference>
<gene>
    <name evidence="8" type="ORF">LGH70_03275</name>
</gene>
<dbReference type="EC" id="2.6.1.-" evidence="6"/>
<dbReference type="PANTHER" id="PTHR46383">
    <property type="entry name" value="ASPARTATE AMINOTRANSFERASE"/>
    <property type="match status" value="1"/>
</dbReference>
<accession>A0ABS8A859</accession>
<dbReference type="RefSeq" id="WP_226182649.1">
    <property type="nucleotide sequence ID" value="NZ_JAJADQ010000001.1"/>
</dbReference>